<evidence type="ECO:0000259" key="3">
    <source>
        <dbReference type="Pfam" id="PF13400"/>
    </source>
</evidence>
<accession>A0A250ILY5</accession>
<organism evidence="4 5">
    <name type="scientific">Melittangium boletus DSM 14713</name>
    <dbReference type="NCBI Taxonomy" id="1294270"/>
    <lineage>
        <taxon>Bacteria</taxon>
        <taxon>Pseudomonadati</taxon>
        <taxon>Myxococcota</taxon>
        <taxon>Myxococcia</taxon>
        <taxon>Myxococcales</taxon>
        <taxon>Cystobacterineae</taxon>
        <taxon>Archangiaceae</taxon>
        <taxon>Melittangium</taxon>
    </lineage>
</organism>
<protein>
    <recommendedName>
        <fullName evidence="3">Putative Flp pilus-assembly TadG-like N-terminal domain-containing protein</fullName>
    </recommendedName>
</protein>
<dbReference type="Proteomes" id="UP000217289">
    <property type="component" value="Chromosome"/>
</dbReference>
<feature type="region of interest" description="Disordered" evidence="2">
    <location>
        <begin position="353"/>
        <end position="372"/>
    </location>
</feature>
<reference evidence="4 5" key="1">
    <citation type="submission" date="2017-06" db="EMBL/GenBank/DDBJ databases">
        <authorList>
            <person name="Kim H.J."/>
            <person name="Triplett B.A."/>
        </authorList>
    </citation>
    <scope>NUCLEOTIDE SEQUENCE [LARGE SCALE GENOMIC DNA]</scope>
    <source>
        <strain evidence="4 5">DSM 14713</strain>
    </source>
</reference>
<keyword evidence="1" id="KW-0175">Coiled coil</keyword>
<feature type="coiled-coil region" evidence="1">
    <location>
        <begin position="134"/>
        <end position="161"/>
    </location>
</feature>
<evidence type="ECO:0000313" key="4">
    <source>
        <dbReference type="EMBL" id="ATB31966.1"/>
    </source>
</evidence>
<dbReference type="KEGG" id="mbd:MEBOL_005438"/>
<evidence type="ECO:0000256" key="1">
    <source>
        <dbReference type="SAM" id="Coils"/>
    </source>
</evidence>
<name>A0A250ILY5_9BACT</name>
<sequence length="533" mass="58576">MKRRGQTMVLFALTLLLLVLMVTMTLSIGAKAKEKMELQTLADAAAYSNAVATARTFNSVSLMNRALMGHMVAMTGVESLISWSSYYRGSIHGLRKAYNNEPKALYTAIQIPSCACAWSNAMCAKLCKCSTQALKDISNADKDLNQQDKKLENNFKNLDAKAGREARGLQLSTISDEQKKFFETLEKDFSKATLAQKLVDEAKKGVATADELEAVKASSKVNDREISGDASCSGEGAACTRRAADHKLHFVDAAMGSRGYSFVTGRGAGNLILAKLMTIIPRRDLVMQVTNEGSGYFPAEGQLTHSGQEIDATEVWGDDHGSLRMMYTRGQAPCPPMMIGTFGDIKAHVRSNHMGDSSDEHTWTGGSDSDAQPHTMGTCQACPGMWPSHMDYNFKLVTKDKDNWGQPKNYAVIQRDYAKRMKGQADPWNLLFRFRIGSKSETFDNQGIKLTTDGTDISKATALSTGIAYYKREGNFWKEPPNFLNPFWRATLVSAHVDDQGKQQDVADVLGASKAGFTKEAYEALKQAGYEGW</sequence>
<evidence type="ECO:0000256" key="2">
    <source>
        <dbReference type="SAM" id="MobiDB-lite"/>
    </source>
</evidence>
<proteinExistence type="predicted"/>
<dbReference type="AlphaFoldDB" id="A0A250ILY5"/>
<dbReference type="EMBL" id="CP022163">
    <property type="protein sequence ID" value="ATB31966.1"/>
    <property type="molecule type" value="Genomic_DNA"/>
</dbReference>
<keyword evidence="5" id="KW-1185">Reference proteome</keyword>
<evidence type="ECO:0000313" key="5">
    <source>
        <dbReference type="Proteomes" id="UP000217289"/>
    </source>
</evidence>
<feature type="domain" description="Putative Flp pilus-assembly TadG-like N-terminal" evidence="3">
    <location>
        <begin position="5"/>
        <end position="48"/>
    </location>
</feature>
<gene>
    <name evidence="4" type="ORF">MEBOL_005438</name>
</gene>
<dbReference type="RefSeq" id="WP_095980227.1">
    <property type="nucleotide sequence ID" value="NZ_CP022163.1"/>
</dbReference>
<dbReference type="InterPro" id="IPR028087">
    <property type="entry name" value="Tad_N"/>
</dbReference>
<dbReference type="Pfam" id="PF13400">
    <property type="entry name" value="Tad"/>
    <property type="match status" value="1"/>
</dbReference>